<gene>
    <name evidence="4" type="ORF">E4633_08720</name>
</gene>
<comment type="caution">
    <text evidence="4">The sequence shown here is derived from an EMBL/GenBank/DDBJ whole genome shotgun (WGS) entry which is preliminary data.</text>
</comment>
<dbReference type="GO" id="GO:0042597">
    <property type="term" value="C:periplasmic space"/>
    <property type="evidence" value="ECO:0007669"/>
    <property type="project" value="UniProtKB-SubCell"/>
</dbReference>
<dbReference type="PANTHER" id="PTHR30024:SF47">
    <property type="entry name" value="TAURINE-BINDING PERIPLASMIC PROTEIN"/>
    <property type="match status" value="1"/>
</dbReference>
<protein>
    <submittedName>
        <fullName evidence="4">Uncharacterized protein</fullName>
    </submittedName>
</protein>
<sequence>MPSLLRRVILTFFIALSLCGCSSKEEGAPSGRQQQAAATYQGYRFGGDAVLDLGSQPITLPEAAVAELLTRDKTLEERLAMAGMELRVHPFFKGRDIAGYLATKQLDGGIFADMPTLTALATGNFVVVAQLKQGFASIISKRPMLVRDLKGRRVATGIGSAAHFALLSALESEGLSERDIKLVPMEVSEMAQALDNESIDAFSAWEPTPTIALAQHPEWHLINKGISYGFLCLRREFVAQHPEQVRELAASVARAWMWMRLPGHLDQVSGWTIATAGRFQGTALPLTAPQVSGLVRNDLLNIPAAPRISPALLSEEGLLYRKFIFLKQAGKIPQTTPWSRIRDSFDNEMLRKVMAEGERFALQRFDYRSSDPSDGAK</sequence>
<dbReference type="CDD" id="cd01008">
    <property type="entry name" value="PBP2_NrtA_SsuA_CpmA_like"/>
    <property type="match status" value="1"/>
</dbReference>
<dbReference type="Proteomes" id="UP000306416">
    <property type="component" value="Unassembled WGS sequence"/>
</dbReference>
<evidence type="ECO:0000256" key="1">
    <source>
        <dbReference type="ARBA" id="ARBA00004418"/>
    </source>
</evidence>
<evidence type="ECO:0000256" key="3">
    <source>
        <dbReference type="ARBA" id="ARBA00022729"/>
    </source>
</evidence>
<dbReference type="PROSITE" id="PS51257">
    <property type="entry name" value="PROKAR_LIPOPROTEIN"/>
    <property type="match status" value="1"/>
</dbReference>
<dbReference type="RefSeq" id="WP_135869866.1">
    <property type="nucleotide sequence ID" value="NZ_SRSC01000002.1"/>
</dbReference>
<organism evidence="4 5">
    <name type="scientific">Geomonas terrae</name>
    <dbReference type="NCBI Taxonomy" id="2562681"/>
    <lineage>
        <taxon>Bacteria</taxon>
        <taxon>Pseudomonadati</taxon>
        <taxon>Thermodesulfobacteriota</taxon>
        <taxon>Desulfuromonadia</taxon>
        <taxon>Geobacterales</taxon>
        <taxon>Geobacteraceae</taxon>
        <taxon>Geomonas</taxon>
    </lineage>
</organism>
<evidence type="ECO:0000256" key="2">
    <source>
        <dbReference type="ARBA" id="ARBA00010742"/>
    </source>
</evidence>
<dbReference type="AlphaFoldDB" id="A0A4S1CFR5"/>
<evidence type="ECO:0000313" key="4">
    <source>
        <dbReference type="EMBL" id="TGU72385.1"/>
    </source>
</evidence>
<keyword evidence="3" id="KW-0732">Signal</keyword>
<dbReference type="SUPFAM" id="SSF53850">
    <property type="entry name" value="Periplasmic binding protein-like II"/>
    <property type="match status" value="1"/>
</dbReference>
<dbReference type="GO" id="GO:0042918">
    <property type="term" value="P:alkanesulfonate transmembrane transport"/>
    <property type="evidence" value="ECO:0007669"/>
    <property type="project" value="TreeGrafter"/>
</dbReference>
<dbReference type="PANTHER" id="PTHR30024">
    <property type="entry name" value="ALIPHATIC SULFONATES-BINDING PROTEIN-RELATED"/>
    <property type="match status" value="1"/>
</dbReference>
<dbReference type="Gene3D" id="3.40.190.10">
    <property type="entry name" value="Periplasmic binding protein-like II"/>
    <property type="match status" value="1"/>
</dbReference>
<comment type="similarity">
    <text evidence="2">Belongs to the bacterial solute-binding protein SsuA/TauA family.</text>
</comment>
<name>A0A4S1CFR5_9BACT</name>
<dbReference type="Pfam" id="PF13379">
    <property type="entry name" value="NMT1_2"/>
    <property type="match status" value="1"/>
</dbReference>
<proteinExistence type="inferred from homology"/>
<evidence type="ECO:0000313" key="5">
    <source>
        <dbReference type="Proteomes" id="UP000306416"/>
    </source>
</evidence>
<comment type="subcellular location">
    <subcellularLocation>
        <location evidence="1">Periplasm</location>
    </subcellularLocation>
</comment>
<keyword evidence="5" id="KW-1185">Reference proteome</keyword>
<accession>A0A4S1CFR5</accession>
<reference evidence="4 5" key="1">
    <citation type="submission" date="2019-04" db="EMBL/GenBank/DDBJ databases">
        <title>Geobacter oryzae sp. nov., ferric-reducing bacteria isolated from paddy soil.</title>
        <authorList>
            <person name="Xu Z."/>
            <person name="Masuda Y."/>
            <person name="Itoh H."/>
            <person name="Senoo K."/>
        </authorList>
    </citation>
    <scope>NUCLEOTIDE SEQUENCE [LARGE SCALE GENOMIC DNA]</scope>
    <source>
        <strain evidence="4 5">Red111</strain>
    </source>
</reference>
<dbReference type="EMBL" id="SRSC01000002">
    <property type="protein sequence ID" value="TGU72385.1"/>
    <property type="molecule type" value="Genomic_DNA"/>
</dbReference>